<dbReference type="PANTHER" id="PTHR33327">
    <property type="entry name" value="ENDONUCLEASE"/>
    <property type="match status" value="1"/>
</dbReference>
<proteinExistence type="predicted"/>
<evidence type="ECO:0000313" key="1">
    <source>
        <dbReference type="EMBL" id="CAH0387556.1"/>
    </source>
</evidence>
<dbReference type="PANTHER" id="PTHR33327:SF3">
    <property type="entry name" value="RNA-DIRECTED DNA POLYMERASE"/>
    <property type="match status" value="1"/>
</dbReference>
<protein>
    <submittedName>
        <fullName evidence="1">Uncharacterized protein</fullName>
    </submittedName>
</protein>
<name>A0A9P0F3N8_BEMTA</name>
<reference evidence="1" key="1">
    <citation type="submission" date="2021-12" db="EMBL/GenBank/DDBJ databases">
        <authorList>
            <person name="King R."/>
        </authorList>
    </citation>
    <scope>NUCLEOTIDE SEQUENCE</scope>
</reference>
<dbReference type="Proteomes" id="UP001152759">
    <property type="component" value="Chromosome 3"/>
</dbReference>
<accession>A0A9P0F3N8</accession>
<sequence length="189" mass="20955">MIDGKTFRVVIKSSNQSCVMCGATSSLENFNWSKFQENFVAQSPLAKQSVLGEEEIGDSTPSQFLRRLQSLAGNTIVQDSMMKTVWLQRLPTSAQVILRTQPEDTSLDQLAKMADRIVEAVPTKPNSSVFSMSTADSDSYNFRTNIRNSAAYQNSFHARSSCTLKTFTSFSPLSRRSTLENGNIAGKDF</sequence>
<dbReference type="EMBL" id="OU963864">
    <property type="protein sequence ID" value="CAH0387556.1"/>
    <property type="molecule type" value="Genomic_DNA"/>
</dbReference>
<dbReference type="AlphaFoldDB" id="A0A9P0F3N8"/>
<keyword evidence="2" id="KW-1185">Reference proteome</keyword>
<organism evidence="1 2">
    <name type="scientific">Bemisia tabaci</name>
    <name type="common">Sweetpotato whitefly</name>
    <name type="synonym">Aleurodes tabaci</name>
    <dbReference type="NCBI Taxonomy" id="7038"/>
    <lineage>
        <taxon>Eukaryota</taxon>
        <taxon>Metazoa</taxon>
        <taxon>Ecdysozoa</taxon>
        <taxon>Arthropoda</taxon>
        <taxon>Hexapoda</taxon>
        <taxon>Insecta</taxon>
        <taxon>Pterygota</taxon>
        <taxon>Neoptera</taxon>
        <taxon>Paraneoptera</taxon>
        <taxon>Hemiptera</taxon>
        <taxon>Sternorrhyncha</taxon>
        <taxon>Aleyrodoidea</taxon>
        <taxon>Aleyrodidae</taxon>
        <taxon>Aleyrodinae</taxon>
        <taxon>Bemisia</taxon>
    </lineage>
</organism>
<gene>
    <name evidence="1" type="ORF">BEMITA_LOCUS6558</name>
</gene>
<evidence type="ECO:0000313" key="2">
    <source>
        <dbReference type="Proteomes" id="UP001152759"/>
    </source>
</evidence>